<dbReference type="BioCyc" id="MetaCyc:MONOMER-18154"/>
<proteinExistence type="predicted"/>
<sequence>MKAVMVTGASGFVGSALCCELARTGYAVIAVVRRVVERIPSVTYIEADLTDPATFAGEFPTVDCIIHLAGRAHILTDKVADPLAAFREVNRDATVRLATRALEAGVKRFVFVSSIGVNGNSTRQQAFNEDSPAGPHAPYAISKYEAEQELGTLLRGKGMELVVVRPPLIYANDAPGNFGRLLKLVASGLPLPLDGVRNARSLVSRRNIVGFLSLCAEHPDAAGELFLVADGEDVSIAQMIEALSRGMGRRPALFTFPAVLLKLVMCLLGKASMHEQLCGSLQVDASKARRLLGWVPVETIGAGLQAAGREYILRQRERRK</sequence>
<dbReference type="AlphaFoldDB" id="P72144"/>
<dbReference type="Gene3D" id="3.40.50.720">
    <property type="entry name" value="NAD(P)-binding Rossmann-like Domain"/>
    <property type="match status" value="1"/>
</dbReference>
<dbReference type="InterPro" id="IPR001509">
    <property type="entry name" value="Epimerase_deHydtase"/>
</dbReference>
<dbReference type="InterPro" id="IPR036291">
    <property type="entry name" value="NAD(P)-bd_dom_sf"/>
</dbReference>
<name>P72144_PSEAI</name>
<dbReference type="GO" id="GO:0004029">
    <property type="term" value="F:aldehyde dehydrogenase (NAD+) activity"/>
    <property type="evidence" value="ECO:0007669"/>
    <property type="project" value="TreeGrafter"/>
</dbReference>
<reference evidence="2" key="2">
    <citation type="submission" date="1997-11" db="EMBL/GenBank/DDBJ databases">
        <authorList>
            <person name="Burrows L.L."/>
            <person name="Charter D.F."/>
            <person name="Lam J.S."/>
        </authorList>
    </citation>
    <scope>NUCLEOTIDE SEQUENCE</scope>
    <source>
        <strain evidence="2">PAO1</strain>
    </source>
</reference>
<dbReference type="PATRIC" id="fig|287.1485.peg.3477"/>
<dbReference type="InterPro" id="IPR051783">
    <property type="entry name" value="NAD(P)-dependent_oxidoreduct"/>
</dbReference>
<dbReference type="PANTHER" id="PTHR48079">
    <property type="entry name" value="PROTEIN YEEZ"/>
    <property type="match status" value="1"/>
</dbReference>
<reference evidence="2" key="1">
    <citation type="journal article" date="1996" name="Mol. Microbiol.">
        <title>Molecular characterization of the Pseudomonas aeruginosa serotype O5 (PAO1) B-band lipopolysaccharide gene cluster.</title>
        <authorList>
            <person name="Burrows L.L."/>
            <person name="Charter D.F."/>
            <person name="Lam J.S."/>
        </authorList>
    </citation>
    <scope>NUCLEOTIDE SEQUENCE</scope>
    <source>
        <strain evidence="2">PAO1</strain>
    </source>
</reference>
<dbReference type="GO" id="GO:0005737">
    <property type="term" value="C:cytoplasm"/>
    <property type="evidence" value="ECO:0007669"/>
    <property type="project" value="TreeGrafter"/>
</dbReference>
<dbReference type="SUPFAM" id="SSF51735">
    <property type="entry name" value="NAD(P)-binding Rossmann-fold domains"/>
    <property type="match status" value="1"/>
</dbReference>
<gene>
    <name evidence="2" type="primary">wbpK</name>
</gene>
<organism evidence="2">
    <name type="scientific">Pseudomonas aeruginosa</name>
    <dbReference type="NCBI Taxonomy" id="287"/>
    <lineage>
        <taxon>Bacteria</taxon>
        <taxon>Pseudomonadati</taxon>
        <taxon>Pseudomonadota</taxon>
        <taxon>Gammaproteobacteria</taxon>
        <taxon>Pseudomonadales</taxon>
        <taxon>Pseudomonadaceae</taxon>
        <taxon>Pseudomonas</taxon>
    </lineage>
</organism>
<dbReference type="Pfam" id="PF01370">
    <property type="entry name" value="Epimerase"/>
    <property type="match status" value="1"/>
</dbReference>
<feature type="domain" description="NAD-dependent epimerase/dehydratase" evidence="1">
    <location>
        <begin position="4"/>
        <end position="221"/>
    </location>
</feature>
<accession>P72144</accession>
<evidence type="ECO:0000259" key="1">
    <source>
        <dbReference type="Pfam" id="PF01370"/>
    </source>
</evidence>
<evidence type="ECO:0000313" key="2">
    <source>
        <dbReference type="EMBL" id="AAC45865.1"/>
    </source>
</evidence>
<dbReference type="EMBL" id="U50396">
    <property type="protein sequence ID" value="AAC45865.1"/>
    <property type="molecule type" value="Genomic_DNA"/>
</dbReference>
<protein>
    <submittedName>
        <fullName evidence="2">WbpK</fullName>
    </submittedName>
</protein>
<dbReference type="PANTHER" id="PTHR48079:SF6">
    <property type="entry name" value="NAD(P)-BINDING DOMAIN-CONTAINING PROTEIN-RELATED"/>
    <property type="match status" value="1"/>
</dbReference>